<reference evidence="2 3" key="1">
    <citation type="submission" date="2020-08" db="EMBL/GenBank/DDBJ databases">
        <title>Sequencing the genomes of 1000 actinobacteria strains.</title>
        <authorList>
            <person name="Klenk H.-P."/>
        </authorList>
    </citation>
    <scope>NUCLEOTIDE SEQUENCE [LARGE SCALE GENOMIC DNA]</scope>
    <source>
        <strain evidence="2 3">DSM 45913</strain>
    </source>
</reference>
<dbReference type="Proteomes" id="UP000583800">
    <property type="component" value="Unassembled WGS sequence"/>
</dbReference>
<dbReference type="InterPro" id="IPR023286">
    <property type="entry name" value="ABATE_dom_sf"/>
</dbReference>
<dbReference type="PANTHER" id="PTHR35525">
    <property type="entry name" value="BLL6575 PROTEIN"/>
    <property type="match status" value="1"/>
</dbReference>
<dbReference type="Pfam" id="PF11706">
    <property type="entry name" value="zf-CGNR"/>
    <property type="match status" value="1"/>
</dbReference>
<sequence>MAATAFPILGTEPPVVEFANTLYGDGDRRIDFLDTAARIEEWFALVPLDGGVTAPAGVMGRHGERVRAARDCVRALLCAAADGRGPGRAAVERLNDLAAAAPTYPRLEWTPGAAPAVRRLDTVAGAPALLGRLASGCAELLAGPEPVAVRRCPGPGCSMLFVRGHPRRRWCHPSCGHRDRQARFYRRHLARRPT</sequence>
<dbReference type="SUPFAM" id="SSF160904">
    <property type="entry name" value="Jann2411-like"/>
    <property type="match status" value="1"/>
</dbReference>
<name>A0A7X0CBE4_9ACTN</name>
<dbReference type="AlphaFoldDB" id="A0A7X0CBE4"/>
<dbReference type="InterPro" id="IPR021005">
    <property type="entry name" value="Znf_CGNR"/>
</dbReference>
<evidence type="ECO:0000259" key="1">
    <source>
        <dbReference type="Pfam" id="PF11706"/>
    </source>
</evidence>
<proteinExistence type="predicted"/>
<feature type="domain" description="Zinc finger CGNR" evidence="1">
    <location>
        <begin position="149"/>
        <end position="188"/>
    </location>
</feature>
<organism evidence="2 3">
    <name type="scientific">Nonomuraea muscovyensis</name>
    <dbReference type="NCBI Taxonomy" id="1124761"/>
    <lineage>
        <taxon>Bacteria</taxon>
        <taxon>Bacillati</taxon>
        <taxon>Actinomycetota</taxon>
        <taxon>Actinomycetes</taxon>
        <taxon>Streptosporangiales</taxon>
        <taxon>Streptosporangiaceae</taxon>
        <taxon>Nonomuraea</taxon>
    </lineage>
</organism>
<accession>A0A7X0CBE4</accession>
<gene>
    <name evidence="2" type="ORF">FHU36_008671</name>
</gene>
<dbReference type="RefSeq" id="WP_185089826.1">
    <property type="nucleotide sequence ID" value="NZ_JACHJB010000005.1"/>
</dbReference>
<evidence type="ECO:0000313" key="3">
    <source>
        <dbReference type="Proteomes" id="UP000583800"/>
    </source>
</evidence>
<comment type="caution">
    <text evidence="2">The sequence shown here is derived from an EMBL/GenBank/DDBJ whole genome shotgun (WGS) entry which is preliminary data.</text>
</comment>
<dbReference type="EMBL" id="JACHJB010000005">
    <property type="protein sequence ID" value="MBB6352075.1"/>
    <property type="molecule type" value="Genomic_DNA"/>
</dbReference>
<dbReference type="PANTHER" id="PTHR35525:SF3">
    <property type="entry name" value="BLL6575 PROTEIN"/>
    <property type="match status" value="1"/>
</dbReference>
<evidence type="ECO:0000313" key="2">
    <source>
        <dbReference type="EMBL" id="MBB6352075.1"/>
    </source>
</evidence>
<dbReference type="Pfam" id="PF07336">
    <property type="entry name" value="ABATE"/>
    <property type="match status" value="1"/>
</dbReference>
<protein>
    <submittedName>
        <fullName evidence="2">Putative RNA-binding Zn ribbon-like protein</fullName>
    </submittedName>
</protein>
<keyword evidence="3" id="KW-1185">Reference proteome</keyword>
<dbReference type="InterPro" id="IPR010852">
    <property type="entry name" value="ABATE"/>
</dbReference>
<dbReference type="Gene3D" id="1.10.3300.10">
    <property type="entry name" value="Jann2411-like domain"/>
    <property type="match status" value="1"/>
</dbReference>